<evidence type="ECO:0000256" key="10">
    <source>
        <dbReference type="RuleBase" id="RU361115"/>
    </source>
</evidence>
<dbReference type="GO" id="GO:0019367">
    <property type="term" value="P:fatty acid elongation, saturated fatty acid"/>
    <property type="evidence" value="ECO:0007669"/>
    <property type="project" value="TreeGrafter"/>
</dbReference>
<dbReference type="AlphaFoldDB" id="A0A653BMW2"/>
<keyword evidence="8 10" id="KW-0472">Membrane</keyword>
<keyword evidence="3 10" id="KW-0808">Transferase</keyword>
<reference evidence="11 12" key="1">
    <citation type="submission" date="2019-01" db="EMBL/GenBank/DDBJ databases">
        <authorList>
            <person name="Sayadi A."/>
        </authorList>
    </citation>
    <scope>NUCLEOTIDE SEQUENCE [LARGE SCALE GENOMIC DNA]</scope>
</reference>
<accession>A0A653BMW2</accession>
<comment type="subcellular location">
    <subcellularLocation>
        <location evidence="1">Membrane</location>
        <topology evidence="1">Multi-pass membrane protein</topology>
    </subcellularLocation>
</comment>
<evidence type="ECO:0000256" key="9">
    <source>
        <dbReference type="ARBA" id="ARBA00023160"/>
    </source>
</evidence>
<keyword evidence="7 10" id="KW-0443">Lipid metabolism</keyword>
<protein>
    <recommendedName>
        <fullName evidence="10">Elongation of very long chain fatty acids protein</fullName>
        <ecNumber evidence="10">2.3.1.199</ecNumber>
    </recommendedName>
    <alternativeName>
        <fullName evidence="10">Very-long-chain 3-oxoacyl-CoA synthase</fullName>
    </alternativeName>
</protein>
<feature type="transmembrane region" description="Helical" evidence="10">
    <location>
        <begin position="83"/>
        <end position="102"/>
    </location>
</feature>
<name>A0A653BMW2_CALMS</name>
<organism evidence="11 12">
    <name type="scientific">Callosobruchus maculatus</name>
    <name type="common">Southern cowpea weevil</name>
    <name type="synonym">Pulse bruchid</name>
    <dbReference type="NCBI Taxonomy" id="64391"/>
    <lineage>
        <taxon>Eukaryota</taxon>
        <taxon>Metazoa</taxon>
        <taxon>Ecdysozoa</taxon>
        <taxon>Arthropoda</taxon>
        <taxon>Hexapoda</taxon>
        <taxon>Insecta</taxon>
        <taxon>Pterygota</taxon>
        <taxon>Neoptera</taxon>
        <taxon>Endopterygota</taxon>
        <taxon>Coleoptera</taxon>
        <taxon>Polyphaga</taxon>
        <taxon>Cucujiformia</taxon>
        <taxon>Chrysomeloidea</taxon>
        <taxon>Chrysomelidae</taxon>
        <taxon>Bruchinae</taxon>
        <taxon>Bruchini</taxon>
        <taxon>Callosobruchus</taxon>
    </lineage>
</organism>
<dbReference type="GO" id="GO:0034625">
    <property type="term" value="P:fatty acid elongation, monounsaturated fatty acid"/>
    <property type="evidence" value="ECO:0007669"/>
    <property type="project" value="TreeGrafter"/>
</dbReference>
<dbReference type="GO" id="GO:0009922">
    <property type="term" value="F:fatty acid elongase activity"/>
    <property type="evidence" value="ECO:0007669"/>
    <property type="project" value="UniProtKB-EC"/>
</dbReference>
<comment type="catalytic activity">
    <reaction evidence="10">
        <text>a very-long-chain acyl-CoA + malonyl-CoA + H(+) = a very-long-chain 3-oxoacyl-CoA + CO2 + CoA</text>
        <dbReference type="Rhea" id="RHEA:32727"/>
        <dbReference type="ChEBI" id="CHEBI:15378"/>
        <dbReference type="ChEBI" id="CHEBI:16526"/>
        <dbReference type="ChEBI" id="CHEBI:57287"/>
        <dbReference type="ChEBI" id="CHEBI:57384"/>
        <dbReference type="ChEBI" id="CHEBI:90725"/>
        <dbReference type="ChEBI" id="CHEBI:90736"/>
        <dbReference type="EC" id="2.3.1.199"/>
    </reaction>
</comment>
<proteinExistence type="inferred from homology"/>
<comment type="caution">
    <text evidence="10">Lacks conserved residue(s) required for the propagation of feature annotation.</text>
</comment>
<evidence type="ECO:0000256" key="5">
    <source>
        <dbReference type="ARBA" id="ARBA00022832"/>
    </source>
</evidence>
<dbReference type="InterPro" id="IPR002076">
    <property type="entry name" value="ELO_fam"/>
</dbReference>
<keyword evidence="12" id="KW-1185">Reference proteome</keyword>
<dbReference type="GO" id="GO:0005789">
    <property type="term" value="C:endoplasmic reticulum membrane"/>
    <property type="evidence" value="ECO:0007669"/>
    <property type="project" value="TreeGrafter"/>
</dbReference>
<dbReference type="GO" id="GO:0034626">
    <property type="term" value="P:fatty acid elongation, polyunsaturated fatty acid"/>
    <property type="evidence" value="ECO:0007669"/>
    <property type="project" value="TreeGrafter"/>
</dbReference>
<feature type="transmembrane region" description="Helical" evidence="10">
    <location>
        <begin position="59"/>
        <end position="77"/>
    </location>
</feature>
<evidence type="ECO:0000256" key="7">
    <source>
        <dbReference type="ARBA" id="ARBA00023098"/>
    </source>
</evidence>
<keyword evidence="6 10" id="KW-1133">Transmembrane helix</keyword>
<evidence type="ECO:0000256" key="1">
    <source>
        <dbReference type="ARBA" id="ARBA00004141"/>
    </source>
</evidence>
<keyword evidence="4 10" id="KW-0812">Transmembrane</keyword>
<evidence type="ECO:0000256" key="3">
    <source>
        <dbReference type="ARBA" id="ARBA00022679"/>
    </source>
</evidence>
<dbReference type="GO" id="GO:0030148">
    <property type="term" value="P:sphingolipid biosynthetic process"/>
    <property type="evidence" value="ECO:0007669"/>
    <property type="project" value="TreeGrafter"/>
</dbReference>
<sequence length="180" mass="21752">MWWNRYSFRCEPVDYSSSPHALRVARDVYIFFLAKMTELVETVFFVLRKKQKQVTFLHCYHHTVMPMVTWGATKYFAGGHGTFIGLVNSFVHIVMYMYYLLAGMGIRNLWWKKYITVMQLGQFLLFFIHFAQLWFIDCDFPKWTAFLITPQALFFFYLFYDFYLKAYMKKISIKETKKDS</sequence>
<evidence type="ECO:0000313" key="12">
    <source>
        <dbReference type="Proteomes" id="UP000410492"/>
    </source>
</evidence>
<dbReference type="EMBL" id="CAACVG010002843">
    <property type="protein sequence ID" value="VEN36951.1"/>
    <property type="molecule type" value="Genomic_DNA"/>
</dbReference>
<keyword evidence="5 10" id="KW-0276">Fatty acid metabolism</keyword>
<dbReference type="Proteomes" id="UP000410492">
    <property type="component" value="Unassembled WGS sequence"/>
</dbReference>
<dbReference type="PANTHER" id="PTHR11157:SF153">
    <property type="entry name" value="ELONGATION OF VERY LONG CHAIN FATTY ACIDS PROTEIN"/>
    <property type="match status" value="1"/>
</dbReference>
<feature type="transmembrane region" description="Helical" evidence="10">
    <location>
        <begin position="142"/>
        <end position="160"/>
    </location>
</feature>
<comment type="similarity">
    <text evidence="10">Belongs to the ELO family.</text>
</comment>
<dbReference type="GO" id="GO:0042761">
    <property type="term" value="P:very long-chain fatty acid biosynthetic process"/>
    <property type="evidence" value="ECO:0007669"/>
    <property type="project" value="TreeGrafter"/>
</dbReference>
<evidence type="ECO:0000256" key="4">
    <source>
        <dbReference type="ARBA" id="ARBA00022692"/>
    </source>
</evidence>
<dbReference type="OrthoDB" id="434092at2759"/>
<evidence type="ECO:0000256" key="6">
    <source>
        <dbReference type="ARBA" id="ARBA00022989"/>
    </source>
</evidence>
<gene>
    <name evidence="11" type="ORF">CALMAC_LOCUS2368</name>
</gene>
<keyword evidence="9 10" id="KW-0275">Fatty acid biosynthesis</keyword>
<keyword evidence="2 10" id="KW-0444">Lipid biosynthesis</keyword>
<evidence type="ECO:0000256" key="2">
    <source>
        <dbReference type="ARBA" id="ARBA00022516"/>
    </source>
</evidence>
<evidence type="ECO:0000256" key="8">
    <source>
        <dbReference type="ARBA" id="ARBA00023136"/>
    </source>
</evidence>
<dbReference type="Pfam" id="PF01151">
    <property type="entry name" value="ELO"/>
    <property type="match status" value="1"/>
</dbReference>
<feature type="transmembrane region" description="Helical" evidence="10">
    <location>
        <begin position="114"/>
        <end position="136"/>
    </location>
</feature>
<dbReference type="EC" id="2.3.1.199" evidence="10"/>
<evidence type="ECO:0000313" key="11">
    <source>
        <dbReference type="EMBL" id="VEN36951.1"/>
    </source>
</evidence>
<dbReference type="PANTHER" id="PTHR11157">
    <property type="entry name" value="FATTY ACID ACYL TRANSFERASE-RELATED"/>
    <property type="match status" value="1"/>
</dbReference>